<dbReference type="GO" id="GO:0005524">
    <property type="term" value="F:ATP binding"/>
    <property type="evidence" value="ECO:0007669"/>
    <property type="project" value="UniProtKB-KW"/>
</dbReference>
<dbReference type="CDD" id="cd18808">
    <property type="entry name" value="SF1_C_Upf1"/>
    <property type="match status" value="1"/>
</dbReference>
<feature type="region of interest" description="Disordered" evidence="10">
    <location>
        <begin position="603"/>
        <end position="630"/>
    </location>
</feature>
<dbReference type="InterPro" id="IPR041677">
    <property type="entry name" value="DNA2/NAM7_AAA_11"/>
</dbReference>
<dbReference type="InterPro" id="IPR036443">
    <property type="entry name" value="Znf_RanBP2_sf"/>
</dbReference>
<keyword evidence="9" id="KW-0175">Coiled coil</keyword>
<dbReference type="PANTHER" id="PTHR10887">
    <property type="entry name" value="DNA2/NAM7 HELICASE FAMILY"/>
    <property type="match status" value="1"/>
</dbReference>
<keyword evidence="1" id="KW-0479">Metal-binding</keyword>
<evidence type="ECO:0000256" key="1">
    <source>
        <dbReference type="ARBA" id="ARBA00022723"/>
    </source>
</evidence>
<dbReference type="PANTHER" id="PTHR10887:SF517">
    <property type="entry name" value="RNA HELICASE NONSENSE MRNA REDUCING FACTOR"/>
    <property type="match status" value="1"/>
</dbReference>
<feature type="domain" description="RanBP2-type" evidence="11">
    <location>
        <begin position="627"/>
        <end position="657"/>
    </location>
</feature>
<dbReference type="PROSITE" id="PS50199">
    <property type="entry name" value="ZF_RANBP2_2"/>
    <property type="match status" value="1"/>
</dbReference>
<proteinExistence type="predicted"/>
<organism evidence="12 13">
    <name type="scientific">Polarella glacialis</name>
    <name type="common">Dinoflagellate</name>
    <dbReference type="NCBI Taxonomy" id="89957"/>
    <lineage>
        <taxon>Eukaryota</taxon>
        <taxon>Sar</taxon>
        <taxon>Alveolata</taxon>
        <taxon>Dinophyceae</taxon>
        <taxon>Suessiales</taxon>
        <taxon>Suessiaceae</taxon>
        <taxon>Polarella</taxon>
    </lineage>
</organism>
<keyword evidence="2" id="KW-0547">Nucleotide-binding</keyword>
<dbReference type="InterPro" id="IPR001876">
    <property type="entry name" value="Znf_RanBP2"/>
</dbReference>
<dbReference type="Pfam" id="PF13086">
    <property type="entry name" value="AAA_11"/>
    <property type="match status" value="2"/>
</dbReference>
<feature type="region of interest" description="Disordered" evidence="10">
    <location>
        <begin position="132"/>
        <end position="154"/>
    </location>
</feature>
<dbReference type="Gene3D" id="4.10.1060.10">
    <property type="entry name" value="Zinc finger, RanBP2-type"/>
    <property type="match status" value="1"/>
</dbReference>
<keyword evidence="7" id="KW-0067">ATP-binding</keyword>
<accession>A0A813FEL2</accession>
<dbReference type="GO" id="GO:0008270">
    <property type="term" value="F:zinc ion binding"/>
    <property type="evidence" value="ECO:0007669"/>
    <property type="project" value="UniProtKB-KW"/>
</dbReference>
<keyword evidence="6" id="KW-0862">Zinc</keyword>
<dbReference type="InterPro" id="IPR047187">
    <property type="entry name" value="SF1_C_Upf1"/>
</dbReference>
<dbReference type="PROSITE" id="PS01358">
    <property type="entry name" value="ZF_RANBP2_1"/>
    <property type="match status" value="1"/>
</dbReference>
<dbReference type="GO" id="GO:0005694">
    <property type="term" value="C:chromosome"/>
    <property type="evidence" value="ECO:0007669"/>
    <property type="project" value="UniProtKB-ARBA"/>
</dbReference>
<dbReference type="GO" id="GO:0003724">
    <property type="term" value="F:RNA helicase activity"/>
    <property type="evidence" value="ECO:0007669"/>
    <property type="project" value="TreeGrafter"/>
</dbReference>
<keyword evidence="4" id="KW-0378">Hydrolase</keyword>
<dbReference type="Gene3D" id="3.40.50.300">
    <property type="entry name" value="P-loop containing nucleotide triphosphate hydrolases"/>
    <property type="match status" value="2"/>
</dbReference>
<evidence type="ECO:0000256" key="3">
    <source>
        <dbReference type="ARBA" id="ARBA00022771"/>
    </source>
</evidence>
<feature type="coiled-coil region" evidence="9">
    <location>
        <begin position="1186"/>
        <end position="1213"/>
    </location>
</feature>
<evidence type="ECO:0000256" key="8">
    <source>
        <dbReference type="PROSITE-ProRule" id="PRU00322"/>
    </source>
</evidence>
<dbReference type="FunFam" id="3.40.50.300:FF:000326">
    <property type="entry name" value="P-loop containing nucleoside triphosphate hydrolase"/>
    <property type="match status" value="1"/>
</dbReference>
<evidence type="ECO:0000256" key="10">
    <source>
        <dbReference type="SAM" id="MobiDB-lite"/>
    </source>
</evidence>
<evidence type="ECO:0000256" key="6">
    <source>
        <dbReference type="ARBA" id="ARBA00022833"/>
    </source>
</evidence>
<feature type="compositionally biased region" description="Basic and acidic residues" evidence="10">
    <location>
        <begin position="378"/>
        <end position="391"/>
    </location>
</feature>
<dbReference type="InterPro" id="IPR027417">
    <property type="entry name" value="P-loop_NTPase"/>
</dbReference>
<dbReference type="InterPro" id="IPR045055">
    <property type="entry name" value="DNA2/NAM7-like"/>
</dbReference>
<feature type="compositionally biased region" description="Basic and acidic residues" evidence="10">
    <location>
        <begin position="137"/>
        <end position="154"/>
    </location>
</feature>
<comment type="caution">
    <text evidence="12">The sequence shown here is derived from an EMBL/GenBank/DDBJ whole genome shotgun (WGS) entry which is preliminary data.</text>
</comment>
<dbReference type="OrthoDB" id="6513042at2759"/>
<dbReference type="Proteomes" id="UP000654075">
    <property type="component" value="Unassembled WGS sequence"/>
</dbReference>
<dbReference type="GO" id="GO:0016787">
    <property type="term" value="F:hydrolase activity"/>
    <property type="evidence" value="ECO:0007669"/>
    <property type="project" value="UniProtKB-KW"/>
</dbReference>
<evidence type="ECO:0000256" key="2">
    <source>
        <dbReference type="ARBA" id="ARBA00022741"/>
    </source>
</evidence>
<feature type="compositionally biased region" description="Low complexity" evidence="10">
    <location>
        <begin position="603"/>
        <end position="613"/>
    </location>
</feature>
<feature type="region of interest" description="Disordered" evidence="10">
    <location>
        <begin position="1214"/>
        <end position="1242"/>
    </location>
</feature>
<evidence type="ECO:0000256" key="7">
    <source>
        <dbReference type="ARBA" id="ARBA00022840"/>
    </source>
</evidence>
<dbReference type="GO" id="GO:0005737">
    <property type="term" value="C:cytoplasm"/>
    <property type="evidence" value="ECO:0007669"/>
    <property type="project" value="TreeGrafter"/>
</dbReference>
<dbReference type="InterPro" id="IPR041679">
    <property type="entry name" value="DNA2/NAM7-like_C"/>
</dbReference>
<name>A0A813FEL2_POLGL</name>
<dbReference type="GO" id="GO:0000184">
    <property type="term" value="P:nuclear-transcribed mRNA catabolic process, nonsense-mediated decay"/>
    <property type="evidence" value="ECO:0007669"/>
    <property type="project" value="TreeGrafter"/>
</dbReference>
<feature type="region of interest" description="Disordered" evidence="10">
    <location>
        <begin position="366"/>
        <end position="474"/>
    </location>
</feature>
<keyword evidence="5" id="KW-0347">Helicase</keyword>
<reference evidence="12" key="1">
    <citation type="submission" date="2021-02" db="EMBL/GenBank/DDBJ databases">
        <authorList>
            <person name="Dougan E. K."/>
            <person name="Rhodes N."/>
            <person name="Thang M."/>
            <person name="Chan C."/>
        </authorList>
    </citation>
    <scope>NUCLEOTIDE SEQUENCE</scope>
</reference>
<keyword evidence="13" id="KW-1185">Reference proteome</keyword>
<gene>
    <name evidence="12" type="ORF">PGLA1383_LOCUS30429</name>
</gene>
<dbReference type="SUPFAM" id="SSF90209">
    <property type="entry name" value="Ran binding protein zinc finger-like"/>
    <property type="match status" value="1"/>
</dbReference>
<evidence type="ECO:0000259" key="11">
    <source>
        <dbReference type="PROSITE" id="PS50199"/>
    </source>
</evidence>
<sequence length="1306" mass="141412">MAGCKTRRELNGRYVQVLESSTPGRPVYEKKAADAKGEDNLVVRYRPCATGTGSKSVSAGWAISVGMRGEVLATNPREARSPPCLGWQVVTDDGTLVDDPGGFMNKQVGLKPQAAHPNNGLPAPLSGVLFPLPGGAAEEKPPGGEKEKPKENKVDPRLARAALERLDLNQLKGSIYTSNRDVAEYFGHFMVLMHLEHLAEVVSIKKRREKSSADQLVRWGWALGGMRILSTFGRKEAGNFGRRALPGWEDQGTEMAALQVPGYMDLERLRLRRGDSITISHTDPLLDRVGEGTLNDLRPGSVTIQLKGELPEDAREKFWRIDKAANATVYERQMQALLQLTHAAKNQPTVELLTAAPVGLADQWAMKWNSGSGSGSKDQQEDSKRGKERGRGRSRSRSRSGRRGGGEKKAKKGDSKKAPRGSRSRSNSSGSGKKKKGPAAKAKEKDVDAGADSDSSVERQRKKRRMRCNELAETEVNDGREDKLLEARKKAAEVEGMNKSQKAAINAALSRTCAIVQGPPGTGKTSMSVQVLSLWTKVMGLSPVLACSDSNVAVDNICEGLRARGVKAVRVGRPEKVRGVIEDMTLEAELRKAKEQKLVDDAAAAEAKAAEGGDAAEDPSSADGEAKGGGNWTCPSCKNDNFPLRMSCNRCNLAKMGGGMGGGAAVGLQKGLAGGVKGLVGQVKGSFGGGKWGGKGPQGCGGCGGDAGEAAIRIFEDRRTQNRQDYELQMKILREAEVICTTTIAAGMEFLSKLVSFEAILVDEVAQATELSTVVPVILRGAQRLVLVGDHCQLPPAVQSPEAEVRGLSLSVYSRLWQAGGIQPFMLDTQYRSHPKLAEFSSKAFYESQLLSGVEASRRPLPQGVPWPNKDVPIAFINVDAQEEMEGDSKANSVEAQLVASLVGKVFQYGELGVNDVGVVTPYTAQVRRLRQLLKPMLPPGTDPKLMECASVDNFQGREKELIVFSAVRSNQFGNIGFLADWRRLNVMLTRAKRGLLIFGNAKTLRQDPIWERWLNFAEDHGCIISDMQMPAPLPSMMGGPKQPWQQQQMFQQQLSMMQQQNLQNLQRFQGASGGKGVFNNKGGFGGAWGGGGAGAAAHNMAVAAKAALLSQQSGGASAPDRSNFIDFATFQESALPGACGQQLQHQQMLNQMEMRLQMQFQQLQQNQMQVQQLSLSNPMQAQMQMQQLQQQKMQLQQQWAQLEQKKMQLQQQWGTAAAPSAEDADQQQQQQQQQAPPVQSGAYVDQGNEAAAGAYVVQGTEEAPLVSPPANPYVDQGSVENALEQQSLLQVLLEQSLQAQPQPGT</sequence>
<evidence type="ECO:0000313" key="12">
    <source>
        <dbReference type="EMBL" id="CAE8612639.1"/>
    </source>
</evidence>
<feature type="compositionally biased region" description="Basic residues" evidence="10">
    <location>
        <begin position="392"/>
        <end position="402"/>
    </location>
</feature>
<feature type="compositionally biased region" description="Basic and acidic residues" evidence="10">
    <location>
        <begin position="404"/>
        <end position="417"/>
    </location>
</feature>
<dbReference type="EMBL" id="CAJNNV010025140">
    <property type="protein sequence ID" value="CAE8612639.1"/>
    <property type="molecule type" value="Genomic_DNA"/>
</dbReference>
<dbReference type="Pfam" id="PF13087">
    <property type="entry name" value="AAA_12"/>
    <property type="match status" value="1"/>
</dbReference>
<evidence type="ECO:0000256" key="5">
    <source>
        <dbReference type="ARBA" id="ARBA00022806"/>
    </source>
</evidence>
<evidence type="ECO:0000256" key="9">
    <source>
        <dbReference type="SAM" id="Coils"/>
    </source>
</evidence>
<keyword evidence="3 8" id="KW-0863">Zinc-finger</keyword>
<evidence type="ECO:0000313" key="13">
    <source>
        <dbReference type="Proteomes" id="UP000654075"/>
    </source>
</evidence>
<evidence type="ECO:0000256" key="4">
    <source>
        <dbReference type="ARBA" id="ARBA00022801"/>
    </source>
</evidence>
<dbReference type="SUPFAM" id="SSF52540">
    <property type="entry name" value="P-loop containing nucleoside triphosphate hydrolases"/>
    <property type="match status" value="1"/>
</dbReference>
<protein>
    <recommendedName>
        <fullName evidence="11">RanBP2-type domain-containing protein</fullName>
    </recommendedName>
</protein>